<evidence type="ECO:0000313" key="16">
    <source>
        <dbReference type="RefSeq" id="XP_017348605.2"/>
    </source>
</evidence>
<feature type="domain" description="G-protein coupled receptors family 1 profile" evidence="14">
    <location>
        <begin position="37"/>
        <end position="297"/>
    </location>
</feature>
<dbReference type="InterPro" id="IPR017452">
    <property type="entry name" value="GPCR_Rhodpsn_7TM"/>
</dbReference>
<evidence type="ECO:0000256" key="12">
    <source>
        <dbReference type="RuleBase" id="RU000688"/>
    </source>
</evidence>
<dbReference type="OrthoDB" id="5781782at2759"/>
<evidence type="ECO:0000256" key="3">
    <source>
        <dbReference type="ARBA" id="ARBA00022859"/>
    </source>
</evidence>
<dbReference type="GO" id="GO:0007200">
    <property type="term" value="P:phospholipase C-activating G protein-coupled receptor signaling pathway"/>
    <property type="evidence" value="ECO:0007669"/>
    <property type="project" value="TreeGrafter"/>
</dbReference>
<dbReference type="GO" id="GO:0002250">
    <property type="term" value="P:adaptive immune response"/>
    <property type="evidence" value="ECO:0007669"/>
    <property type="project" value="UniProtKB-KW"/>
</dbReference>
<feature type="transmembrane region" description="Helical" evidence="13">
    <location>
        <begin position="278"/>
        <end position="300"/>
    </location>
</feature>
<evidence type="ECO:0000256" key="11">
    <source>
        <dbReference type="ARBA" id="ARBA00023224"/>
    </source>
</evidence>
<feature type="transmembrane region" description="Helical" evidence="13">
    <location>
        <begin position="139"/>
        <end position="157"/>
    </location>
</feature>
<dbReference type="FunFam" id="1.20.1070.10:FF:000017">
    <property type="entry name" value="lysophosphatidic acid receptor 4"/>
    <property type="match status" value="1"/>
</dbReference>
<reference evidence="16" key="2">
    <citation type="submission" date="2025-08" db="UniProtKB">
        <authorList>
            <consortium name="RefSeq"/>
        </authorList>
    </citation>
    <scope>IDENTIFICATION</scope>
    <source>
        <tissue evidence="16">Blood</tissue>
    </source>
</reference>
<keyword evidence="7 13" id="KW-0472">Membrane</keyword>
<keyword evidence="15" id="KW-1185">Reference proteome</keyword>
<reference evidence="15" key="1">
    <citation type="journal article" date="2016" name="Nat. Commun.">
        <title>The channel catfish genome sequence provides insights into the evolution of scale formation in teleosts.</title>
        <authorList>
            <person name="Liu Z."/>
            <person name="Liu S."/>
            <person name="Yao J."/>
            <person name="Bao L."/>
            <person name="Zhang J."/>
            <person name="Li Y."/>
            <person name="Jiang C."/>
            <person name="Sun L."/>
            <person name="Wang R."/>
            <person name="Zhang Y."/>
            <person name="Zhou T."/>
            <person name="Zeng Q."/>
            <person name="Fu Q."/>
            <person name="Gao S."/>
            <person name="Li N."/>
            <person name="Koren S."/>
            <person name="Jiang Y."/>
            <person name="Zimin A."/>
            <person name="Xu P."/>
            <person name="Phillippy A.M."/>
            <person name="Geng X."/>
            <person name="Song L."/>
            <person name="Sun F."/>
            <person name="Li C."/>
            <person name="Wang X."/>
            <person name="Chen A."/>
            <person name="Jin Y."/>
            <person name="Yuan Z."/>
            <person name="Yang Y."/>
            <person name="Tan S."/>
            <person name="Peatman E."/>
            <person name="Lu J."/>
            <person name="Qin Z."/>
            <person name="Dunham R."/>
            <person name="Li Z."/>
            <person name="Sonstegard T."/>
            <person name="Feng J."/>
            <person name="Danzmann R.G."/>
            <person name="Schroeder S."/>
            <person name="Scheffler B."/>
            <person name="Duke M.V."/>
            <person name="Ballard L."/>
            <person name="Kucuktas H."/>
            <person name="Kaltenboeck L."/>
            <person name="Liu H."/>
            <person name="Armbruster J."/>
            <person name="Xie Y."/>
            <person name="Kirby M.L."/>
            <person name="Tian Y."/>
            <person name="Flanagan M.E."/>
            <person name="Mu W."/>
            <person name="Waldbieser G.C."/>
        </authorList>
    </citation>
    <scope>NUCLEOTIDE SEQUENCE [LARGE SCALE GENOMIC DNA]</scope>
    <source>
        <strain evidence="15">SDA103</strain>
    </source>
</reference>
<evidence type="ECO:0000256" key="2">
    <source>
        <dbReference type="ARBA" id="ARBA00022692"/>
    </source>
</evidence>
<evidence type="ECO:0000256" key="9">
    <source>
        <dbReference type="ARBA" id="ARBA00023170"/>
    </source>
</evidence>
<feature type="transmembrane region" description="Helical" evidence="13">
    <location>
        <begin position="20"/>
        <end position="46"/>
    </location>
</feature>
<dbReference type="AlphaFoldDB" id="A0A2D0T1Y5"/>
<feature type="transmembrane region" description="Helical" evidence="13">
    <location>
        <begin position="233"/>
        <end position="258"/>
    </location>
</feature>
<dbReference type="PANTHER" id="PTHR24232:SF3">
    <property type="entry name" value="LYSOPHOSPHATIDIC ACID RECEPTOR 6"/>
    <property type="match status" value="1"/>
</dbReference>
<keyword evidence="6" id="KW-1064">Adaptive immunity</keyword>
<accession>A0A2D0T1Y5</accession>
<dbReference type="SUPFAM" id="SSF81321">
    <property type="entry name" value="Family A G protein-coupled receptor-like"/>
    <property type="match status" value="1"/>
</dbReference>
<keyword evidence="3" id="KW-0391">Immunity</keyword>
<dbReference type="Pfam" id="PF00001">
    <property type="entry name" value="7tm_1"/>
    <property type="match status" value="1"/>
</dbReference>
<evidence type="ECO:0000313" key="15">
    <source>
        <dbReference type="Proteomes" id="UP000221080"/>
    </source>
</evidence>
<evidence type="ECO:0000256" key="1">
    <source>
        <dbReference type="ARBA" id="ARBA00004141"/>
    </source>
</evidence>
<keyword evidence="8" id="KW-1015">Disulfide bond</keyword>
<dbReference type="InterPro" id="IPR000276">
    <property type="entry name" value="GPCR_Rhodpsn"/>
</dbReference>
<protein>
    <submittedName>
        <fullName evidence="16">Lysophosphatidic acid receptor 6</fullName>
    </submittedName>
</protein>
<comment type="subcellular location">
    <subcellularLocation>
        <location evidence="1">Membrane</location>
        <topology evidence="1">Multi-pass membrane protein</topology>
    </subcellularLocation>
</comment>
<evidence type="ECO:0000256" key="8">
    <source>
        <dbReference type="ARBA" id="ARBA00023157"/>
    </source>
</evidence>
<feature type="transmembrane region" description="Helical" evidence="13">
    <location>
        <begin position="99"/>
        <end position="127"/>
    </location>
</feature>
<keyword evidence="4 13" id="KW-1133">Transmembrane helix</keyword>
<comment type="similarity">
    <text evidence="12">Belongs to the G-protein coupled receptor 1 family.</text>
</comment>
<feature type="transmembrane region" description="Helical" evidence="13">
    <location>
        <begin position="186"/>
        <end position="213"/>
    </location>
</feature>
<dbReference type="Proteomes" id="UP000221080">
    <property type="component" value="Chromosome 18"/>
</dbReference>
<keyword evidence="2 12" id="KW-0812">Transmembrane</keyword>
<name>A0A2D0T1Y5_ICTPU</name>
<keyword evidence="10" id="KW-0325">Glycoprotein</keyword>
<dbReference type="RefSeq" id="XP_017348605.2">
    <property type="nucleotide sequence ID" value="XM_017493116.3"/>
</dbReference>
<dbReference type="PRINTS" id="PR00237">
    <property type="entry name" value="GPCRRHODOPSN"/>
</dbReference>
<keyword evidence="5 12" id="KW-0297">G-protein coupled receptor</keyword>
<dbReference type="PROSITE" id="PS50262">
    <property type="entry name" value="G_PROTEIN_RECEP_F1_2"/>
    <property type="match status" value="1"/>
</dbReference>
<dbReference type="PROSITE" id="PS00237">
    <property type="entry name" value="G_PROTEIN_RECEP_F1_1"/>
    <property type="match status" value="1"/>
</dbReference>
<evidence type="ECO:0000256" key="5">
    <source>
        <dbReference type="ARBA" id="ARBA00023040"/>
    </source>
</evidence>
<dbReference type="STRING" id="7998.ENSIPUP00000001265"/>
<dbReference type="GO" id="GO:0005886">
    <property type="term" value="C:plasma membrane"/>
    <property type="evidence" value="ECO:0007669"/>
    <property type="project" value="TreeGrafter"/>
</dbReference>
<organism evidence="15 16">
    <name type="scientific">Ictalurus punctatus</name>
    <name type="common">Channel catfish</name>
    <name type="synonym">Silurus punctatus</name>
    <dbReference type="NCBI Taxonomy" id="7998"/>
    <lineage>
        <taxon>Eukaryota</taxon>
        <taxon>Metazoa</taxon>
        <taxon>Chordata</taxon>
        <taxon>Craniata</taxon>
        <taxon>Vertebrata</taxon>
        <taxon>Euteleostomi</taxon>
        <taxon>Actinopterygii</taxon>
        <taxon>Neopterygii</taxon>
        <taxon>Teleostei</taxon>
        <taxon>Ostariophysi</taxon>
        <taxon>Siluriformes</taxon>
        <taxon>Ictaluridae</taxon>
        <taxon>Ictalurus</taxon>
    </lineage>
</organism>
<dbReference type="Gene3D" id="1.20.1070.10">
    <property type="entry name" value="Rhodopsin 7-helix transmembrane proteins"/>
    <property type="match status" value="1"/>
</dbReference>
<sequence>MQNSSNSNGENCSVEDEFKYTLYSSAFSIVFILGLLFNIVALYIFICTLKQRNETTTYMLNLAVCDTFFVLSLPFRIYYFLNKQNWPFGKTLCKISVSLFYMNMYGSMIFLTCICADRFLAIVYPFASRSLRTRRSAKIACCSVWLLVLSISLPVGFKLETSNTNTTTDNTYCFENFSNKQWKSELFSVVLVMGTVGFVIPLLINLFCSMMILSTLRNLDTIKSEGQLNKAKILRMIVVHLLVFCFCFIPYNVNLVFYSLVRSEAISNCAVETIVKTLYPITLCIAVTNCCFDPVIYYFTSETIQNCIKRKSLAVRSSRKHCDNPDKPPGNTAQFLTTKLIFNESTV</sequence>
<evidence type="ECO:0000256" key="6">
    <source>
        <dbReference type="ARBA" id="ARBA00023130"/>
    </source>
</evidence>
<dbReference type="GO" id="GO:0001525">
    <property type="term" value="P:angiogenesis"/>
    <property type="evidence" value="ECO:0007669"/>
    <property type="project" value="Ensembl"/>
</dbReference>
<evidence type="ECO:0000256" key="7">
    <source>
        <dbReference type="ARBA" id="ARBA00023136"/>
    </source>
</evidence>
<dbReference type="GO" id="GO:0070915">
    <property type="term" value="F:lysophosphatidic acid receptor activity"/>
    <property type="evidence" value="ECO:0007669"/>
    <property type="project" value="Ensembl"/>
</dbReference>
<evidence type="ECO:0000256" key="4">
    <source>
        <dbReference type="ARBA" id="ARBA00022989"/>
    </source>
</evidence>
<dbReference type="PRINTS" id="PR01067">
    <property type="entry name" value="P2Y5ORPHANR"/>
</dbReference>
<evidence type="ECO:0000256" key="10">
    <source>
        <dbReference type="ARBA" id="ARBA00023180"/>
    </source>
</evidence>
<dbReference type="PANTHER" id="PTHR24232">
    <property type="entry name" value="G-PROTEIN COUPLED RECEPTOR"/>
    <property type="match status" value="1"/>
</dbReference>
<keyword evidence="11 12" id="KW-0807">Transducer</keyword>
<dbReference type="GeneID" id="108279126"/>
<evidence type="ECO:0000259" key="14">
    <source>
        <dbReference type="PROSITE" id="PS50262"/>
    </source>
</evidence>
<evidence type="ECO:0000256" key="13">
    <source>
        <dbReference type="SAM" id="Phobius"/>
    </source>
</evidence>
<proteinExistence type="inferred from homology"/>
<keyword evidence="9 12" id="KW-0675">Receptor</keyword>
<dbReference type="GO" id="GO:0035025">
    <property type="term" value="P:positive regulation of Rho protein signal transduction"/>
    <property type="evidence" value="ECO:0007669"/>
    <property type="project" value="TreeGrafter"/>
</dbReference>
<dbReference type="KEGG" id="ipu:108279126"/>
<gene>
    <name evidence="16" type="primary">LOC108279126</name>
</gene>
<feature type="transmembrane region" description="Helical" evidence="13">
    <location>
        <begin position="58"/>
        <end position="79"/>
    </location>
</feature>